<reference evidence="2" key="1">
    <citation type="submission" date="2016-10" db="EMBL/GenBank/DDBJ databases">
        <authorList>
            <person name="Varghese N."/>
            <person name="Submissions S."/>
        </authorList>
    </citation>
    <scope>NUCLEOTIDE SEQUENCE [LARGE SCALE GENOMIC DNA]</scope>
    <source>
        <strain evidence="2">CGMCC 1.10971</strain>
    </source>
</reference>
<evidence type="ECO:0000313" key="2">
    <source>
        <dbReference type="Proteomes" id="UP000198623"/>
    </source>
</evidence>
<sequence length="169" mass="19546">MSAVIKTTTPFVVQTVLLSALSELGYEPVLITELNLNQYRQRGGLLVGDILTNRNDYWGRQYFRKVNHTFLLNHDSDEIHAQIISKQYTSKNYKPVASFLQELENEYAVQYQINLKHLAAIEREKLEEERVARVETTRRKVIAEAKAKGYLVKEKYVNGNIQLVCTRSV</sequence>
<dbReference type="RefSeq" id="WP_090728874.1">
    <property type="nucleotide sequence ID" value="NZ_FOOU01000011.1"/>
</dbReference>
<protein>
    <submittedName>
        <fullName evidence="1">Uncharacterized protein</fullName>
    </submittedName>
</protein>
<dbReference type="AlphaFoldDB" id="A0A1I2TTA2"/>
<gene>
    <name evidence="1" type="ORF">SAMN05216175_11110</name>
</gene>
<dbReference type="OrthoDB" id="307974at2"/>
<accession>A0A1I2TTA2</accession>
<evidence type="ECO:0000313" key="1">
    <source>
        <dbReference type="EMBL" id="SFG68165.1"/>
    </source>
</evidence>
<keyword evidence="2" id="KW-1185">Reference proteome</keyword>
<dbReference type="EMBL" id="FOOU01000011">
    <property type="protein sequence ID" value="SFG68165.1"/>
    <property type="molecule type" value="Genomic_DNA"/>
</dbReference>
<proteinExistence type="predicted"/>
<dbReference type="STRING" id="1045558.SAMN05216175_11110"/>
<dbReference type="Proteomes" id="UP000198623">
    <property type="component" value="Unassembled WGS sequence"/>
</dbReference>
<name>A0A1I2TTA2_9GAMM</name>
<organism evidence="1 2">
    <name type="scientific">Neptunomonas qingdaonensis</name>
    <dbReference type="NCBI Taxonomy" id="1045558"/>
    <lineage>
        <taxon>Bacteria</taxon>
        <taxon>Pseudomonadati</taxon>
        <taxon>Pseudomonadota</taxon>
        <taxon>Gammaproteobacteria</taxon>
        <taxon>Oceanospirillales</taxon>
        <taxon>Oceanospirillaceae</taxon>
        <taxon>Neptunomonas</taxon>
    </lineage>
</organism>